<proteinExistence type="inferred from homology"/>
<dbReference type="Proteomes" id="UP000270190">
    <property type="component" value="Unassembled WGS sequence"/>
</dbReference>
<sequence>MLRVKNITKKFKEHIVLDNLNLELEKGDMLGFLGQNGAGKSTTFRIILGLLNPTSGTILFKGIEFTKKDFDNIGFLPEERGLHSNLTVMEELIFMGSLKGLNKKTIIKNANYWLEKFSVIQYTHKKIVELSKGNQQKIQLIVSIIHNPELLILDEPFSGLDPINVEILKEAIIELNEQGTTIIFSSHRLEHIEELCNKVAILNDGRLKAYGTITEVKNKLQYKSIVIASDIDMSYLKDIEGVQEVIQQKNVLTLKVKDEDTCHKIFQEVKKQKFITRFEIQEPSIKDVFLEIMNKKGSDTDE</sequence>
<evidence type="ECO:0000259" key="5">
    <source>
        <dbReference type="PROSITE" id="PS50893"/>
    </source>
</evidence>
<dbReference type="InterPro" id="IPR027417">
    <property type="entry name" value="P-loop_NTPase"/>
</dbReference>
<dbReference type="SMART" id="SM00382">
    <property type="entry name" value="AAA"/>
    <property type="match status" value="1"/>
</dbReference>
<keyword evidence="3" id="KW-0547">Nucleotide-binding</keyword>
<dbReference type="InterPro" id="IPR017871">
    <property type="entry name" value="ABC_transporter-like_CS"/>
</dbReference>
<dbReference type="RefSeq" id="WP_069118294.1">
    <property type="nucleotide sequence ID" value="NZ_CBCPKC010000007.1"/>
</dbReference>
<feature type="domain" description="ABC transporter" evidence="5">
    <location>
        <begin position="2"/>
        <end position="229"/>
    </location>
</feature>
<organism evidence="6 7">
    <name type="scientific">Brochothrix thermosphacta</name>
    <name type="common">Microbacterium thermosphactum</name>
    <dbReference type="NCBI Taxonomy" id="2756"/>
    <lineage>
        <taxon>Bacteria</taxon>
        <taxon>Bacillati</taxon>
        <taxon>Bacillota</taxon>
        <taxon>Bacilli</taxon>
        <taxon>Bacillales</taxon>
        <taxon>Listeriaceae</taxon>
        <taxon>Brochothrix</taxon>
    </lineage>
</organism>
<dbReference type="SUPFAM" id="SSF52540">
    <property type="entry name" value="P-loop containing nucleoside triphosphate hydrolases"/>
    <property type="match status" value="1"/>
</dbReference>
<keyword evidence="2" id="KW-0813">Transport</keyword>
<dbReference type="AlphaFoldDB" id="A0A2X0RL77"/>
<dbReference type="PROSITE" id="PS00211">
    <property type="entry name" value="ABC_TRANSPORTER_1"/>
    <property type="match status" value="1"/>
</dbReference>
<evidence type="ECO:0000256" key="4">
    <source>
        <dbReference type="ARBA" id="ARBA00022840"/>
    </source>
</evidence>
<name>A0A2X0RL77_BROTH</name>
<comment type="similarity">
    <text evidence="1">Belongs to the ABC transporter superfamily.</text>
</comment>
<dbReference type="InterPro" id="IPR025302">
    <property type="entry name" value="DrrA1/2-like_C"/>
</dbReference>
<dbReference type="InterPro" id="IPR003593">
    <property type="entry name" value="AAA+_ATPase"/>
</dbReference>
<evidence type="ECO:0000313" key="6">
    <source>
        <dbReference type="EMBL" id="SPP29482.1"/>
    </source>
</evidence>
<reference evidence="7" key="1">
    <citation type="submission" date="2018-04" db="EMBL/GenBank/DDBJ databases">
        <authorList>
            <person name="Illikoud N."/>
        </authorList>
    </citation>
    <scope>NUCLEOTIDE SEQUENCE [LARGE SCALE GENOMIC DNA]</scope>
</reference>
<gene>
    <name evidence="6" type="primary">yhaQ</name>
    <name evidence="6" type="ORF">BTBSAS_50130</name>
</gene>
<dbReference type="Pfam" id="PF00005">
    <property type="entry name" value="ABC_tran"/>
    <property type="match status" value="1"/>
</dbReference>
<evidence type="ECO:0000256" key="3">
    <source>
        <dbReference type="ARBA" id="ARBA00022741"/>
    </source>
</evidence>
<dbReference type="EMBL" id="OUNC01000045">
    <property type="protein sequence ID" value="SPP29482.1"/>
    <property type="molecule type" value="Genomic_DNA"/>
</dbReference>
<evidence type="ECO:0000256" key="2">
    <source>
        <dbReference type="ARBA" id="ARBA00022448"/>
    </source>
</evidence>
<dbReference type="InterPro" id="IPR003439">
    <property type="entry name" value="ABC_transporter-like_ATP-bd"/>
</dbReference>
<accession>A0A2X0RL77</accession>
<dbReference type="Gene3D" id="3.40.50.300">
    <property type="entry name" value="P-loop containing nucleotide triphosphate hydrolases"/>
    <property type="match status" value="1"/>
</dbReference>
<dbReference type="PANTHER" id="PTHR42711:SF5">
    <property type="entry name" value="ABC TRANSPORTER ATP-BINDING PROTEIN NATA"/>
    <property type="match status" value="1"/>
</dbReference>
<evidence type="ECO:0000256" key="1">
    <source>
        <dbReference type="ARBA" id="ARBA00005417"/>
    </source>
</evidence>
<dbReference type="PANTHER" id="PTHR42711">
    <property type="entry name" value="ABC TRANSPORTER ATP-BINDING PROTEIN"/>
    <property type="match status" value="1"/>
</dbReference>
<dbReference type="Pfam" id="PF13732">
    <property type="entry name" value="DrrA1-3_C"/>
    <property type="match status" value="1"/>
</dbReference>
<dbReference type="GO" id="GO:0016887">
    <property type="term" value="F:ATP hydrolysis activity"/>
    <property type="evidence" value="ECO:0007669"/>
    <property type="project" value="InterPro"/>
</dbReference>
<dbReference type="InterPro" id="IPR050763">
    <property type="entry name" value="ABC_transporter_ATP-binding"/>
</dbReference>
<evidence type="ECO:0000313" key="7">
    <source>
        <dbReference type="Proteomes" id="UP000270190"/>
    </source>
</evidence>
<keyword evidence="4 6" id="KW-0067">ATP-binding</keyword>
<dbReference type="PROSITE" id="PS50893">
    <property type="entry name" value="ABC_TRANSPORTER_2"/>
    <property type="match status" value="1"/>
</dbReference>
<protein>
    <submittedName>
        <fullName evidence="6">Na+-efflux ABC transporter, ATP-binding protein</fullName>
    </submittedName>
</protein>
<dbReference type="GO" id="GO:0005524">
    <property type="term" value="F:ATP binding"/>
    <property type="evidence" value="ECO:0007669"/>
    <property type="project" value="UniProtKB-KW"/>
</dbReference>